<dbReference type="EMBL" id="LLXL01000685">
    <property type="protein sequence ID" value="PKK69819.1"/>
    <property type="molecule type" value="Genomic_DNA"/>
</dbReference>
<feature type="binding site" evidence="1">
    <location>
        <position position="103"/>
    </location>
    <ligand>
        <name>Zn(2+)</name>
        <dbReference type="ChEBI" id="CHEBI:29105"/>
        <note>catalytic</note>
    </ligand>
</feature>
<organism evidence="6 7">
    <name type="scientific">Rhizophagus irregularis</name>
    <dbReference type="NCBI Taxonomy" id="588596"/>
    <lineage>
        <taxon>Eukaryota</taxon>
        <taxon>Fungi</taxon>
        <taxon>Fungi incertae sedis</taxon>
        <taxon>Mucoromycota</taxon>
        <taxon>Glomeromycotina</taxon>
        <taxon>Glomeromycetes</taxon>
        <taxon>Glomerales</taxon>
        <taxon>Glomeraceae</taxon>
        <taxon>Rhizophagus</taxon>
    </lineage>
</organism>
<feature type="transmembrane region" description="Helical" evidence="4">
    <location>
        <begin position="227"/>
        <end position="243"/>
    </location>
</feature>
<evidence type="ECO:0000256" key="4">
    <source>
        <dbReference type="SAM" id="Phobius"/>
    </source>
</evidence>
<evidence type="ECO:0000313" key="7">
    <source>
        <dbReference type="Proteomes" id="UP000233469"/>
    </source>
</evidence>
<evidence type="ECO:0000313" key="6">
    <source>
        <dbReference type="EMBL" id="PKK69819.1"/>
    </source>
</evidence>
<keyword evidence="4" id="KW-1133">Transmembrane helix</keyword>
<dbReference type="PROSITE" id="PS51864">
    <property type="entry name" value="ASTACIN"/>
    <property type="match status" value="1"/>
</dbReference>
<dbReference type="PANTHER" id="PTHR10127">
    <property type="entry name" value="DISCOIDIN, CUB, EGF, LAMININ , AND ZINC METALLOPROTEASE DOMAIN CONTAINING"/>
    <property type="match status" value="1"/>
</dbReference>
<dbReference type="CDD" id="cd04280">
    <property type="entry name" value="ZnMc_astacin_like"/>
    <property type="match status" value="1"/>
</dbReference>
<evidence type="ECO:0000256" key="3">
    <source>
        <dbReference type="SAM" id="MobiDB-lite"/>
    </source>
</evidence>
<dbReference type="GO" id="GO:0004222">
    <property type="term" value="F:metalloendopeptidase activity"/>
    <property type="evidence" value="ECO:0007669"/>
    <property type="project" value="UniProtKB-UniRule"/>
</dbReference>
<dbReference type="PRINTS" id="PR00480">
    <property type="entry name" value="ASTACIN"/>
</dbReference>
<proteinExistence type="predicted"/>
<dbReference type="GO" id="GO:0008270">
    <property type="term" value="F:zinc ion binding"/>
    <property type="evidence" value="ECO:0007669"/>
    <property type="project" value="UniProtKB-UniRule"/>
</dbReference>
<feature type="binding site" evidence="1">
    <location>
        <position position="99"/>
    </location>
    <ligand>
        <name>Zn(2+)</name>
        <dbReference type="ChEBI" id="CHEBI:29105"/>
        <note>catalytic</note>
    </ligand>
</feature>
<dbReference type="AlphaFoldDB" id="A0A2N1N7J2"/>
<dbReference type="GO" id="GO:0006508">
    <property type="term" value="P:proteolysis"/>
    <property type="evidence" value="ECO:0007669"/>
    <property type="project" value="UniProtKB-KW"/>
</dbReference>
<name>A0A2N1N7J2_9GLOM</name>
<gene>
    <name evidence="6" type="ORF">RhiirC2_850413</name>
</gene>
<keyword evidence="1 2" id="KW-0479">Metal-binding</keyword>
<dbReference type="InterPro" id="IPR001506">
    <property type="entry name" value="Peptidase_M12A"/>
</dbReference>
<sequence length="244" mass="28088">MSGPYSDVCTNDLKKLWENGIVPYVFDDNVSFKLKKSVWKAMRRISSAGPIKFVKRKNQKDYIKIVEKGGYWSYVGKQGGEQELSVAKGWPHPTGSAMHELMHAIGFYHEHCRPDRDQYVIVDKEKIDNINYEKLRKSDVRWFGLYDKESIMHYHLCSEMYLKPGEVDPGIGQRIKLSKGDKRALNRLYSFRNARADTDPSVSNPPIVTETEEAEFDSSKTKKKKNANNFVTIIICVLFVLISV</sequence>
<comment type="cofactor">
    <cofactor evidence="1 2">
        <name>Zn(2+)</name>
        <dbReference type="ChEBI" id="CHEBI:29105"/>
    </cofactor>
    <text evidence="1 2">Binds 1 zinc ion per subunit.</text>
</comment>
<reference evidence="6 7" key="2">
    <citation type="submission" date="2017-10" db="EMBL/GenBank/DDBJ databases">
        <title>Extensive intraspecific genome diversity in a model arbuscular mycorrhizal fungus.</title>
        <authorList>
            <person name="Chen E.C.H."/>
            <person name="Morin E."/>
            <person name="Baudet D."/>
            <person name="Noel J."/>
            <person name="Ndikumana S."/>
            <person name="Charron P."/>
            <person name="St-Onge C."/>
            <person name="Giorgi J."/>
            <person name="Grigoriev I.V."/>
            <person name="Roux C."/>
            <person name="Martin F.M."/>
            <person name="Corradi N."/>
        </authorList>
    </citation>
    <scope>NUCLEOTIDE SEQUENCE [LARGE SCALE GENOMIC DNA]</scope>
    <source>
        <strain evidence="6 7">C2</strain>
    </source>
</reference>
<evidence type="ECO:0000256" key="1">
    <source>
        <dbReference type="PROSITE-ProRule" id="PRU01211"/>
    </source>
</evidence>
<feature type="domain" description="Peptidase M12A" evidence="5">
    <location>
        <begin position="8"/>
        <end position="193"/>
    </location>
</feature>
<feature type="region of interest" description="Disordered" evidence="3">
    <location>
        <begin position="199"/>
        <end position="219"/>
    </location>
</feature>
<dbReference type="Proteomes" id="UP000233469">
    <property type="component" value="Unassembled WGS sequence"/>
</dbReference>
<accession>A0A2N1N7J2</accession>
<dbReference type="VEuPathDB" id="FungiDB:FUN_015702"/>
<reference evidence="6 7" key="1">
    <citation type="submission" date="2016-04" db="EMBL/GenBank/DDBJ databases">
        <title>Genome analyses suggest a sexual origin of heterokaryosis in a supposedly ancient asexual fungus.</title>
        <authorList>
            <person name="Ropars J."/>
            <person name="Sedzielewska K."/>
            <person name="Noel J."/>
            <person name="Charron P."/>
            <person name="Farinelli L."/>
            <person name="Marton T."/>
            <person name="Kruger M."/>
            <person name="Pelin A."/>
            <person name="Brachmann A."/>
            <person name="Corradi N."/>
        </authorList>
    </citation>
    <scope>NUCLEOTIDE SEQUENCE [LARGE SCALE GENOMIC DNA]</scope>
    <source>
        <strain evidence="6 7">C2</strain>
    </source>
</reference>
<dbReference type="InterPro" id="IPR024079">
    <property type="entry name" value="MetalloPept_cat_dom_sf"/>
</dbReference>
<dbReference type="InterPro" id="IPR034035">
    <property type="entry name" value="Astacin-like_dom"/>
</dbReference>
<keyword evidence="1 2" id="KW-0378">Hydrolase</keyword>
<evidence type="ECO:0000259" key="5">
    <source>
        <dbReference type="PROSITE" id="PS51864"/>
    </source>
</evidence>
<feature type="binding site" evidence="1">
    <location>
        <position position="109"/>
    </location>
    <ligand>
        <name>Zn(2+)</name>
        <dbReference type="ChEBI" id="CHEBI:29105"/>
        <note>catalytic</note>
    </ligand>
</feature>
<keyword evidence="1 2" id="KW-0645">Protease</keyword>
<dbReference type="InterPro" id="IPR006026">
    <property type="entry name" value="Peptidase_Metallo"/>
</dbReference>
<keyword evidence="4" id="KW-0472">Membrane</keyword>
<dbReference type="Pfam" id="PF01400">
    <property type="entry name" value="Astacin"/>
    <property type="match status" value="1"/>
</dbReference>
<feature type="active site" evidence="1">
    <location>
        <position position="100"/>
    </location>
</feature>
<protein>
    <recommendedName>
        <fullName evidence="2">Metalloendopeptidase</fullName>
        <ecNumber evidence="2">3.4.24.-</ecNumber>
    </recommendedName>
</protein>
<dbReference type="SUPFAM" id="SSF55486">
    <property type="entry name" value="Metalloproteases ('zincins'), catalytic domain"/>
    <property type="match status" value="1"/>
</dbReference>
<keyword evidence="4" id="KW-0812">Transmembrane</keyword>
<dbReference type="VEuPathDB" id="FungiDB:RhiirFUN_017660"/>
<dbReference type="Gene3D" id="3.40.390.10">
    <property type="entry name" value="Collagenase (Catalytic Domain)"/>
    <property type="match status" value="1"/>
</dbReference>
<comment type="caution">
    <text evidence="6">The sequence shown here is derived from an EMBL/GenBank/DDBJ whole genome shotgun (WGS) entry which is preliminary data.</text>
</comment>
<evidence type="ECO:0000256" key="2">
    <source>
        <dbReference type="RuleBase" id="RU361183"/>
    </source>
</evidence>
<keyword evidence="1 2" id="KW-0482">Metalloprotease</keyword>
<dbReference type="EC" id="3.4.24.-" evidence="2"/>
<comment type="caution">
    <text evidence="1">Lacks conserved residue(s) required for the propagation of feature annotation.</text>
</comment>
<dbReference type="SMART" id="SM00235">
    <property type="entry name" value="ZnMc"/>
    <property type="match status" value="1"/>
</dbReference>
<dbReference type="VEuPathDB" id="FungiDB:RhiirA1_502672"/>
<dbReference type="PANTHER" id="PTHR10127:SF850">
    <property type="entry name" value="METALLOENDOPEPTIDASE"/>
    <property type="match status" value="1"/>
</dbReference>
<keyword evidence="1 2" id="KW-0862">Zinc</keyword>